<dbReference type="AlphaFoldDB" id="A0A9D4M2B3"/>
<comment type="caution">
    <text evidence="1">The sequence shown here is derived from an EMBL/GenBank/DDBJ whole genome shotgun (WGS) entry which is preliminary data.</text>
</comment>
<organism evidence="1 2">
    <name type="scientific">Dreissena polymorpha</name>
    <name type="common">Zebra mussel</name>
    <name type="synonym">Mytilus polymorpha</name>
    <dbReference type="NCBI Taxonomy" id="45954"/>
    <lineage>
        <taxon>Eukaryota</taxon>
        <taxon>Metazoa</taxon>
        <taxon>Spiralia</taxon>
        <taxon>Lophotrochozoa</taxon>
        <taxon>Mollusca</taxon>
        <taxon>Bivalvia</taxon>
        <taxon>Autobranchia</taxon>
        <taxon>Heteroconchia</taxon>
        <taxon>Euheterodonta</taxon>
        <taxon>Imparidentia</taxon>
        <taxon>Neoheterodontei</taxon>
        <taxon>Myida</taxon>
        <taxon>Dreissenoidea</taxon>
        <taxon>Dreissenidae</taxon>
        <taxon>Dreissena</taxon>
    </lineage>
</organism>
<evidence type="ECO:0000313" key="2">
    <source>
        <dbReference type="Proteomes" id="UP000828390"/>
    </source>
</evidence>
<name>A0A9D4M2B3_DREPO</name>
<reference evidence="1" key="2">
    <citation type="submission" date="2020-11" db="EMBL/GenBank/DDBJ databases">
        <authorList>
            <person name="McCartney M.A."/>
            <person name="Auch B."/>
            <person name="Kono T."/>
            <person name="Mallez S."/>
            <person name="Becker A."/>
            <person name="Gohl D.M."/>
            <person name="Silverstein K.A.T."/>
            <person name="Koren S."/>
            <person name="Bechman K.B."/>
            <person name="Herman A."/>
            <person name="Abrahante J.E."/>
            <person name="Garbe J."/>
        </authorList>
    </citation>
    <scope>NUCLEOTIDE SEQUENCE</scope>
    <source>
        <strain evidence="1">Duluth1</strain>
        <tissue evidence="1">Whole animal</tissue>
    </source>
</reference>
<proteinExistence type="predicted"/>
<reference evidence="1" key="1">
    <citation type="journal article" date="2019" name="bioRxiv">
        <title>The Genome of the Zebra Mussel, Dreissena polymorpha: A Resource for Invasive Species Research.</title>
        <authorList>
            <person name="McCartney M.A."/>
            <person name="Auch B."/>
            <person name="Kono T."/>
            <person name="Mallez S."/>
            <person name="Zhang Y."/>
            <person name="Obille A."/>
            <person name="Becker A."/>
            <person name="Abrahante J.E."/>
            <person name="Garbe J."/>
            <person name="Badalamenti J.P."/>
            <person name="Herman A."/>
            <person name="Mangelson H."/>
            <person name="Liachko I."/>
            <person name="Sullivan S."/>
            <person name="Sone E.D."/>
            <person name="Koren S."/>
            <person name="Silverstein K.A.T."/>
            <person name="Beckman K.B."/>
            <person name="Gohl D.M."/>
        </authorList>
    </citation>
    <scope>NUCLEOTIDE SEQUENCE</scope>
    <source>
        <strain evidence="1">Duluth1</strain>
        <tissue evidence="1">Whole animal</tissue>
    </source>
</reference>
<dbReference type="Proteomes" id="UP000828390">
    <property type="component" value="Unassembled WGS sequence"/>
</dbReference>
<gene>
    <name evidence="1" type="ORF">DPMN_032143</name>
</gene>
<evidence type="ECO:0000313" key="1">
    <source>
        <dbReference type="EMBL" id="KAH3868988.1"/>
    </source>
</evidence>
<sequence length="51" mass="5986">MVTCTIRMPRVMSAVGSTGRNRRQTIKKVRHAAERSSSWLWLRRDDAAWKK</sequence>
<protein>
    <submittedName>
        <fullName evidence="1">Uncharacterized protein</fullName>
    </submittedName>
</protein>
<keyword evidence="2" id="KW-1185">Reference proteome</keyword>
<accession>A0A9D4M2B3</accession>
<dbReference type="EMBL" id="JAIWYP010000002">
    <property type="protein sequence ID" value="KAH3868988.1"/>
    <property type="molecule type" value="Genomic_DNA"/>
</dbReference>